<sequence length="96" mass="11086">MKNIPESLLSTSALLTESFPNGITQDEYKALIFILYEHMSDRNLSEVLSFFVDKDKIVISNDIPKHCTGQGLQLEMIKNVQENLNRHGFQEWIDED</sequence>
<proteinExistence type="predicted"/>
<evidence type="ECO:0000313" key="1">
    <source>
        <dbReference type="EMBL" id="MEN7547393.1"/>
    </source>
</evidence>
<keyword evidence="2" id="KW-1185">Reference proteome</keyword>
<organism evidence="1 2">
    <name type="scientific">Rapidithrix thailandica</name>
    <dbReference type="NCBI Taxonomy" id="413964"/>
    <lineage>
        <taxon>Bacteria</taxon>
        <taxon>Pseudomonadati</taxon>
        <taxon>Bacteroidota</taxon>
        <taxon>Cytophagia</taxon>
        <taxon>Cytophagales</taxon>
        <taxon>Flammeovirgaceae</taxon>
        <taxon>Rapidithrix</taxon>
    </lineage>
</organism>
<dbReference type="EMBL" id="JBDKWZ010000002">
    <property type="protein sequence ID" value="MEN7547393.1"/>
    <property type="molecule type" value="Genomic_DNA"/>
</dbReference>
<reference evidence="1 2" key="1">
    <citation type="submission" date="2024-04" db="EMBL/GenBank/DDBJ databases">
        <title>Novel genus in family Flammeovirgaceae.</title>
        <authorList>
            <person name="Nguyen T.H."/>
            <person name="Vuong T.Q."/>
            <person name="Le H."/>
            <person name="Kim S.-G."/>
        </authorList>
    </citation>
    <scope>NUCLEOTIDE SEQUENCE [LARGE SCALE GENOMIC DNA]</scope>
    <source>
        <strain evidence="1 2">JCM 23209</strain>
    </source>
</reference>
<dbReference type="Gene3D" id="1.10.150.430">
    <property type="entry name" value="DUF3349, helical bundle"/>
    <property type="match status" value="1"/>
</dbReference>
<gene>
    <name evidence="1" type="ORF">AAG747_05720</name>
</gene>
<dbReference type="AlphaFoldDB" id="A0AAW9S4T0"/>
<accession>A0AAW9S4T0</accession>
<protein>
    <submittedName>
        <fullName evidence="1">Uncharacterized protein</fullName>
    </submittedName>
</protein>
<evidence type="ECO:0000313" key="2">
    <source>
        <dbReference type="Proteomes" id="UP001403385"/>
    </source>
</evidence>
<dbReference type="Proteomes" id="UP001403385">
    <property type="component" value="Unassembled WGS sequence"/>
</dbReference>
<dbReference type="RefSeq" id="WP_346820176.1">
    <property type="nucleotide sequence ID" value="NZ_JBDKWZ010000002.1"/>
</dbReference>
<comment type="caution">
    <text evidence="1">The sequence shown here is derived from an EMBL/GenBank/DDBJ whole genome shotgun (WGS) entry which is preliminary data.</text>
</comment>
<dbReference type="InterPro" id="IPR044918">
    <property type="entry name" value="DUF3349_helical"/>
</dbReference>
<name>A0AAW9S4T0_9BACT</name>